<dbReference type="AlphaFoldDB" id="A0A8C3SDJ2"/>
<dbReference type="Ensembl" id="ENSCSRT00000013179.1">
    <property type="protein sequence ID" value="ENSCSRP00000012669.1"/>
    <property type="gene ID" value="ENSCSRG00000009572.1"/>
</dbReference>
<protein>
    <submittedName>
        <fullName evidence="2">Uncharacterized protein</fullName>
    </submittedName>
</protein>
<organism evidence="2 3">
    <name type="scientific">Chelydra serpentina</name>
    <name type="common">Snapping turtle</name>
    <name type="synonym">Testudo serpentina</name>
    <dbReference type="NCBI Taxonomy" id="8475"/>
    <lineage>
        <taxon>Eukaryota</taxon>
        <taxon>Metazoa</taxon>
        <taxon>Chordata</taxon>
        <taxon>Craniata</taxon>
        <taxon>Vertebrata</taxon>
        <taxon>Euteleostomi</taxon>
        <taxon>Archelosauria</taxon>
        <taxon>Testudinata</taxon>
        <taxon>Testudines</taxon>
        <taxon>Cryptodira</taxon>
        <taxon>Durocryptodira</taxon>
        <taxon>Americhelydia</taxon>
        <taxon>Chelydroidea</taxon>
        <taxon>Chelydridae</taxon>
        <taxon>Chelydra</taxon>
    </lineage>
</organism>
<evidence type="ECO:0000313" key="3">
    <source>
        <dbReference type="Proteomes" id="UP000694403"/>
    </source>
</evidence>
<dbReference type="Proteomes" id="UP000694403">
    <property type="component" value="Unplaced"/>
</dbReference>
<sequence length="112" mass="12348">MVRPALPVPVGWAGGEEGTSLGGLLRPWVWTTNSPDTNEQDQHLFSCPSAGFPISKPDVISRLEREEELWVLGLQGCEERGIPGDIHTGEESLPLEIGSYYSPENPHRREAL</sequence>
<evidence type="ECO:0000313" key="2">
    <source>
        <dbReference type="Ensembl" id="ENSCSRP00000012669.1"/>
    </source>
</evidence>
<keyword evidence="3" id="KW-1185">Reference proteome</keyword>
<name>A0A8C3SDJ2_CHESE</name>
<reference evidence="2" key="2">
    <citation type="submission" date="2025-09" db="UniProtKB">
        <authorList>
            <consortium name="Ensembl"/>
        </authorList>
    </citation>
    <scope>IDENTIFICATION</scope>
</reference>
<evidence type="ECO:0000256" key="1">
    <source>
        <dbReference type="SAM" id="MobiDB-lite"/>
    </source>
</evidence>
<reference evidence="2" key="1">
    <citation type="submission" date="2025-08" db="UniProtKB">
        <authorList>
            <consortium name="Ensembl"/>
        </authorList>
    </citation>
    <scope>IDENTIFICATION</scope>
</reference>
<feature type="compositionally biased region" description="Basic and acidic residues" evidence="1">
    <location>
        <begin position="81"/>
        <end position="90"/>
    </location>
</feature>
<proteinExistence type="predicted"/>
<accession>A0A8C3SDJ2</accession>
<feature type="region of interest" description="Disordered" evidence="1">
    <location>
        <begin position="81"/>
        <end position="112"/>
    </location>
</feature>